<sequence length="152" mass="16785">MNANAIINIARAELGLEEDDYRALLVRVTGQSSLRAMDERQKRDVIDALKTLGFKVRPGKRAKTRPASSKPYCRMIHALWASCHRLGVIENGSREALRAFCKRFVAHGHDGVAVDPDLLSYAQASPIIEALKKMEARGKAGGADAANERREM</sequence>
<name>A0A4R1YUM5_9RHOB</name>
<dbReference type="OrthoDB" id="7353918at2"/>
<dbReference type="Pfam" id="PF06252">
    <property type="entry name" value="GemA"/>
    <property type="match status" value="1"/>
</dbReference>
<dbReference type="EMBL" id="SLVM01000010">
    <property type="protein sequence ID" value="TCM84802.1"/>
    <property type="molecule type" value="Genomic_DNA"/>
</dbReference>
<comment type="caution">
    <text evidence="1">The sequence shown here is derived from an EMBL/GenBank/DDBJ whole genome shotgun (WGS) entry which is preliminary data.</text>
</comment>
<proteinExistence type="predicted"/>
<accession>A0A4R1YUM5</accession>
<evidence type="ECO:0000313" key="1">
    <source>
        <dbReference type="EMBL" id="TCM84802.1"/>
    </source>
</evidence>
<dbReference type="Proteomes" id="UP000295277">
    <property type="component" value="Unassembled WGS sequence"/>
</dbReference>
<gene>
    <name evidence="1" type="ORF">EV216_110120</name>
</gene>
<keyword evidence="2" id="KW-1185">Reference proteome</keyword>
<reference evidence="1 2" key="1">
    <citation type="submission" date="2019-03" db="EMBL/GenBank/DDBJ databases">
        <title>Genomic Encyclopedia of Type Strains, Phase IV (KMG-IV): sequencing the most valuable type-strain genomes for metagenomic binning, comparative biology and taxonomic classification.</title>
        <authorList>
            <person name="Goeker M."/>
        </authorList>
    </citation>
    <scope>NUCLEOTIDE SEQUENCE [LARGE SCALE GENOMIC DNA]</scope>
    <source>
        <strain evidence="1 2">DSM 21153</strain>
    </source>
</reference>
<organism evidence="1 2">
    <name type="scientific">Rhodovulum steppense</name>
    <dbReference type="NCBI Taxonomy" id="540251"/>
    <lineage>
        <taxon>Bacteria</taxon>
        <taxon>Pseudomonadati</taxon>
        <taxon>Pseudomonadota</taxon>
        <taxon>Alphaproteobacteria</taxon>
        <taxon>Rhodobacterales</taxon>
        <taxon>Paracoccaceae</taxon>
        <taxon>Rhodovulum</taxon>
    </lineage>
</organism>
<dbReference type="InterPro" id="IPR009363">
    <property type="entry name" value="Phage_Mu_Gp16"/>
</dbReference>
<protein>
    <submittedName>
        <fullName evidence="1">Uncharacterized protein DUF1018</fullName>
    </submittedName>
</protein>
<dbReference type="RefSeq" id="WP_132694669.1">
    <property type="nucleotide sequence ID" value="NZ_SLVM01000010.1"/>
</dbReference>
<dbReference type="AlphaFoldDB" id="A0A4R1YUM5"/>
<evidence type="ECO:0000313" key="2">
    <source>
        <dbReference type="Proteomes" id="UP000295277"/>
    </source>
</evidence>